<dbReference type="CDD" id="cd20292">
    <property type="entry name" value="cupin_QdtA-like"/>
    <property type="match status" value="1"/>
</dbReference>
<dbReference type="InterPro" id="IPR011051">
    <property type="entry name" value="RmlC_Cupin_sf"/>
</dbReference>
<keyword evidence="2" id="KW-0808">Transferase</keyword>
<dbReference type="PROSITE" id="PS00101">
    <property type="entry name" value="HEXAPEP_TRANSFERASES"/>
    <property type="match status" value="1"/>
</dbReference>
<dbReference type="InterPro" id="IPR008894">
    <property type="entry name" value="QdtA_cupin_dom"/>
</dbReference>
<dbReference type="Pfam" id="PF05523">
    <property type="entry name" value="FdtA"/>
    <property type="match status" value="1"/>
</dbReference>
<dbReference type="SUPFAM" id="SSF51182">
    <property type="entry name" value="RmlC-like cupins"/>
    <property type="match status" value="1"/>
</dbReference>
<feature type="domain" description="Sugar 3,4-ketoisomerase QdtA cupin" evidence="5">
    <location>
        <begin position="7"/>
        <end position="131"/>
    </location>
</feature>
<comment type="caution">
    <text evidence="6">The sequence shown here is derived from an EMBL/GenBank/DDBJ whole genome shotgun (WGS) entry which is preliminary data.</text>
</comment>
<dbReference type="STRING" id="573983.B0681_01835"/>
<dbReference type="EMBL" id="MUYV01000001">
    <property type="protein sequence ID" value="OOS26635.1"/>
    <property type="molecule type" value="Genomic_DNA"/>
</dbReference>
<dbReference type="PANTHER" id="PTHR43300">
    <property type="entry name" value="ACETYLTRANSFERASE"/>
    <property type="match status" value="1"/>
</dbReference>
<evidence type="ECO:0000256" key="3">
    <source>
        <dbReference type="ARBA" id="ARBA00022737"/>
    </source>
</evidence>
<proteinExistence type="inferred from homology"/>
<sequence>MSIAQQIDFSILGDERGSLIALENHKQIPFEVKRIYYIFGTRKDVSRGFHAHKNLSQILICVSGSCRILLDDGHSKENVILKTPNQGLFIKDLVWREMHDFSEDCVLLVLASEPYDESDYIRNYDEFLKIVHQPYIHPLADVKSLNIGQKTRVWQYAVIFKHAKIGENCNICAHTLIENDVIIGNNVTVKSGVFLWDGLRIHDNVFIGPNVSFTNDKYPRSKQYPDQFATTIIQEGASIGANATILPNITIGKYAMIGAGAVVTKDVPDYAIVMGNPAIIKGYTT</sequence>
<dbReference type="AlphaFoldDB" id="A0A1T0CWD2"/>
<evidence type="ECO:0000256" key="2">
    <source>
        <dbReference type="ARBA" id="ARBA00022679"/>
    </source>
</evidence>
<reference evidence="6 7" key="1">
    <citation type="submission" date="2017-02" db="EMBL/GenBank/DDBJ databases">
        <title>Draft genome sequence of Moraxella porci CCUG 54912T type strain.</title>
        <authorList>
            <person name="Salva-Serra F."/>
            <person name="Engstrom-Jakobsson H."/>
            <person name="Thorell K."/>
            <person name="Jaen-Luchoro D."/>
            <person name="Gonzales-Siles L."/>
            <person name="Karlsson R."/>
            <person name="Yazdan S."/>
            <person name="Boulund F."/>
            <person name="Johnning A."/>
            <person name="Engstrand L."/>
            <person name="Kristiansson E."/>
            <person name="Moore E."/>
        </authorList>
    </citation>
    <scope>NUCLEOTIDE SEQUENCE [LARGE SCALE GENOMIC DNA]</scope>
    <source>
        <strain evidence="6 7">CCUG 54912</strain>
    </source>
</reference>
<dbReference type="InterPro" id="IPR014710">
    <property type="entry name" value="RmlC-like_jellyroll"/>
</dbReference>
<dbReference type="Proteomes" id="UP000190683">
    <property type="component" value="Unassembled WGS sequence"/>
</dbReference>
<keyword evidence="4" id="KW-0012">Acyltransferase</keyword>
<dbReference type="CDD" id="cd03358">
    <property type="entry name" value="LbH_WxcM_N_like"/>
    <property type="match status" value="1"/>
</dbReference>
<dbReference type="InterPro" id="IPR001451">
    <property type="entry name" value="Hexapep"/>
</dbReference>
<keyword evidence="7" id="KW-1185">Reference proteome</keyword>
<name>A0A1T0CWD2_9GAMM</name>
<organism evidence="6 7">
    <name type="scientific">Moraxella porci DSM 25326</name>
    <dbReference type="NCBI Taxonomy" id="573983"/>
    <lineage>
        <taxon>Bacteria</taxon>
        <taxon>Pseudomonadati</taxon>
        <taxon>Pseudomonadota</taxon>
        <taxon>Gammaproteobacteria</taxon>
        <taxon>Moraxellales</taxon>
        <taxon>Moraxellaceae</taxon>
        <taxon>Moraxella</taxon>
    </lineage>
</organism>
<accession>A0A1T0CWD2</accession>
<evidence type="ECO:0000256" key="1">
    <source>
        <dbReference type="ARBA" id="ARBA00007274"/>
    </source>
</evidence>
<dbReference type="Pfam" id="PF00132">
    <property type="entry name" value="Hexapep"/>
    <property type="match status" value="2"/>
</dbReference>
<evidence type="ECO:0000313" key="7">
    <source>
        <dbReference type="Proteomes" id="UP000190683"/>
    </source>
</evidence>
<dbReference type="SUPFAM" id="SSF51161">
    <property type="entry name" value="Trimeric LpxA-like enzymes"/>
    <property type="match status" value="1"/>
</dbReference>
<dbReference type="InterPro" id="IPR011004">
    <property type="entry name" value="Trimer_LpxA-like_sf"/>
</dbReference>
<keyword evidence="3" id="KW-0677">Repeat</keyword>
<dbReference type="Gene3D" id="2.160.10.10">
    <property type="entry name" value="Hexapeptide repeat proteins"/>
    <property type="match status" value="1"/>
</dbReference>
<protein>
    <recommendedName>
        <fullName evidence="5">Sugar 3,4-ketoisomerase QdtA cupin domain-containing protein</fullName>
    </recommendedName>
</protein>
<dbReference type="InterPro" id="IPR018357">
    <property type="entry name" value="Hexapep_transf_CS"/>
</dbReference>
<dbReference type="Gene3D" id="2.60.120.10">
    <property type="entry name" value="Jelly Rolls"/>
    <property type="match status" value="1"/>
</dbReference>
<evidence type="ECO:0000256" key="4">
    <source>
        <dbReference type="ARBA" id="ARBA00023315"/>
    </source>
</evidence>
<evidence type="ECO:0000259" key="5">
    <source>
        <dbReference type="Pfam" id="PF05523"/>
    </source>
</evidence>
<dbReference type="InterPro" id="IPR050179">
    <property type="entry name" value="Trans_hexapeptide_repeat"/>
</dbReference>
<gene>
    <name evidence="6" type="ORF">B0681_01835</name>
</gene>
<dbReference type="PANTHER" id="PTHR43300:SF4">
    <property type="entry name" value="ACYL-[ACYL-CARRIER-PROTEIN]--UDP-N-ACETYLGLUCOSAMINE O-ACYLTRANSFERASE"/>
    <property type="match status" value="1"/>
</dbReference>
<evidence type="ECO:0000313" key="6">
    <source>
        <dbReference type="EMBL" id="OOS26635.1"/>
    </source>
</evidence>
<dbReference type="GO" id="GO:0016746">
    <property type="term" value="F:acyltransferase activity"/>
    <property type="evidence" value="ECO:0007669"/>
    <property type="project" value="UniProtKB-KW"/>
</dbReference>
<comment type="similarity">
    <text evidence="1">Belongs to the transferase hexapeptide repeat family.</text>
</comment>
<dbReference type="RefSeq" id="WP_078317029.1">
    <property type="nucleotide sequence ID" value="NZ_MUYV01000001.1"/>
</dbReference>